<evidence type="ECO:0000256" key="8">
    <source>
        <dbReference type="ARBA" id="ARBA00023210"/>
    </source>
</evidence>
<keyword evidence="4" id="KW-0479">Metal-binding</keyword>
<reference evidence="12 13" key="1">
    <citation type="submission" date="2017-08" db="EMBL/GenBank/DDBJ databases">
        <title>Infants hospitalized years apart are colonized by the same room-sourced microbial strains.</title>
        <authorList>
            <person name="Brooks B."/>
            <person name="Olm M.R."/>
            <person name="Firek B.A."/>
            <person name="Baker R."/>
            <person name="Thomas B.C."/>
            <person name="Morowitz M.J."/>
            <person name="Banfield J.F."/>
        </authorList>
    </citation>
    <scope>NUCLEOTIDE SEQUENCE [LARGE SCALE GENOMIC DNA]</scope>
    <source>
        <strain evidence="12">S2_005_002_R2_29</strain>
    </source>
</reference>
<dbReference type="CDD" id="cd01876">
    <property type="entry name" value="YihA_EngB"/>
    <property type="match status" value="1"/>
</dbReference>
<feature type="domain" description="EngB-type G" evidence="11">
    <location>
        <begin position="36"/>
        <end position="209"/>
    </location>
</feature>
<dbReference type="PANTHER" id="PTHR11649">
    <property type="entry name" value="MSS1/TRME-RELATED GTP-BINDING PROTEIN"/>
    <property type="match status" value="1"/>
</dbReference>
<dbReference type="AlphaFoldDB" id="A0A2W5N6N3"/>
<dbReference type="GO" id="GO:0005525">
    <property type="term" value="F:GTP binding"/>
    <property type="evidence" value="ECO:0007669"/>
    <property type="project" value="UniProtKB-UniRule"/>
</dbReference>
<sequence length="209" mass="23135">MDEFTPDQIEQARRVFAGPCDFMWGSADLKQLPPADFSEIAFAGRSNVGKSSLVNALTGRQTLAKVSNTPGRTQQLNFFNLGGLMFLVDMPGYGYAKVSKSVRDNWDKLIFEYLRGRPNLRSVLILIDSRHGLKESDVHLMGMLDKAAVNYRIILTKADKASKKDLQAMIEKVTGALKKHPAAYPVIHVTSADKNIGLEELRAALIALQ</sequence>
<comment type="function">
    <text evidence="10">Necessary for normal cell division and for the maintenance of normal septation.</text>
</comment>
<dbReference type="InterPro" id="IPR006073">
    <property type="entry name" value="GTP-bd"/>
</dbReference>
<dbReference type="GO" id="GO:0046872">
    <property type="term" value="F:metal ion binding"/>
    <property type="evidence" value="ECO:0007669"/>
    <property type="project" value="UniProtKB-KW"/>
</dbReference>
<protein>
    <recommendedName>
        <fullName evidence="10">Probable GTP-binding protein EngB</fullName>
    </recommendedName>
</protein>
<evidence type="ECO:0000256" key="6">
    <source>
        <dbReference type="ARBA" id="ARBA00022842"/>
    </source>
</evidence>
<evidence type="ECO:0000259" key="11">
    <source>
        <dbReference type="PROSITE" id="PS51706"/>
    </source>
</evidence>
<evidence type="ECO:0000256" key="7">
    <source>
        <dbReference type="ARBA" id="ARBA00023134"/>
    </source>
</evidence>
<evidence type="ECO:0000256" key="4">
    <source>
        <dbReference type="ARBA" id="ARBA00022723"/>
    </source>
</evidence>
<proteinExistence type="inferred from homology"/>
<evidence type="ECO:0000256" key="10">
    <source>
        <dbReference type="HAMAP-Rule" id="MF_00321"/>
    </source>
</evidence>
<dbReference type="Gene3D" id="3.40.50.300">
    <property type="entry name" value="P-loop containing nucleotide triphosphate hydrolases"/>
    <property type="match status" value="1"/>
</dbReference>
<accession>A0A2W5N6N3</accession>
<organism evidence="12 13">
    <name type="scientific">Micavibrio aeruginosavorus</name>
    <dbReference type="NCBI Taxonomy" id="349221"/>
    <lineage>
        <taxon>Bacteria</taxon>
        <taxon>Pseudomonadati</taxon>
        <taxon>Bdellovibrionota</taxon>
        <taxon>Bdellovibrionia</taxon>
        <taxon>Bdellovibrionales</taxon>
        <taxon>Pseudobdellovibrionaceae</taxon>
        <taxon>Micavibrio</taxon>
    </lineage>
</organism>
<dbReference type="SUPFAM" id="SSF52540">
    <property type="entry name" value="P-loop containing nucleoside triphosphate hydrolases"/>
    <property type="match status" value="1"/>
</dbReference>
<evidence type="ECO:0000256" key="3">
    <source>
        <dbReference type="ARBA" id="ARBA00022618"/>
    </source>
</evidence>
<name>A0A2W5N6N3_9BACT</name>
<comment type="caution">
    <text evidence="12">The sequence shown here is derived from an EMBL/GenBank/DDBJ whole genome shotgun (WGS) entry which is preliminary data.</text>
</comment>
<keyword evidence="9 10" id="KW-0131">Cell cycle</keyword>
<dbReference type="InterPro" id="IPR027417">
    <property type="entry name" value="P-loop_NTPase"/>
</dbReference>
<evidence type="ECO:0000256" key="2">
    <source>
        <dbReference type="ARBA" id="ARBA00009638"/>
    </source>
</evidence>
<evidence type="ECO:0000313" key="12">
    <source>
        <dbReference type="EMBL" id="PZQ49146.1"/>
    </source>
</evidence>
<keyword evidence="8 10" id="KW-0717">Septation</keyword>
<dbReference type="InterPro" id="IPR019987">
    <property type="entry name" value="GTP-bd_ribosome_bio_YsxC"/>
</dbReference>
<evidence type="ECO:0000256" key="5">
    <source>
        <dbReference type="ARBA" id="ARBA00022741"/>
    </source>
</evidence>
<comment type="cofactor">
    <cofactor evidence="1">
        <name>Mg(2+)</name>
        <dbReference type="ChEBI" id="CHEBI:18420"/>
    </cofactor>
</comment>
<dbReference type="PANTHER" id="PTHR11649:SF13">
    <property type="entry name" value="ENGB-TYPE G DOMAIN-CONTAINING PROTEIN"/>
    <property type="match status" value="1"/>
</dbReference>
<evidence type="ECO:0000313" key="13">
    <source>
        <dbReference type="Proteomes" id="UP000249417"/>
    </source>
</evidence>
<dbReference type="InterPro" id="IPR030393">
    <property type="entry name" value="G_ENGB_dom"/>
</dbReference>
<keyword evidence="3 10" id="KW-0132">Cell division</keyword>
<dbReference type="GO" id="GO:0005829">
    <property type="term" value="C:cytosol"/>
    <property type="evidence" value="ECO:0007669"/>
    <property type="project" value="TreeGrafter"/>
</dbReference>
<dbReference type="EMBL" id="QFQB01000001">
    <property type="protein sequence ID" value="PZQ49146.1"/>
    <property type="molecule type" value="Genomic_DNA"/>
</dbReference>
<keyword evidence="6" id="KW-0460">Magnesium</keyword>
<dbReference type="PROSITE" id="PS51706">
    <property type="entry name" value="G_ENGB"/>
    <property type="match status" value="1"/>
</dbReference>
<evidence type="ECO:0000256" key="1">
    <source>
        <dbReference type="ARBA" id="ARBA00001946"/>
    </source>
</evidence>
<dbReference type="Pfam" id="PF01926">
    <property type="entry name" value="MMR_HSR1"/>
    <property type="match status" value="1"/>
</dbReference>
<gene>
    <name evidence="10" type="primary">engB</name>
    <name evidence="12" type="ORF">DI551_00400</name>
</gene>
<keyword evidence="5 10" id="KW-0547">Nucleotide-binding</keyword>
<dbReference type="GO" id="GO:0000917">
    <property type="term" value="P:division septum assembly"/>
    <property type="evidence" value="ECO:0007669"/>
    <property type="project" value="UniProtKB-KW"/>
</dbReference>
<dbReference type="NCBIfam" id="TIGR03598">
    <property type="entry name" value="GTPase_YsxC"/>
    <property type="match status" value="1"/>
</dbReference>
<dbReference type="HAMAP" id="MF_00321">
    <property type="entry name" value="GTPase_EngB"/>
    <property type="match status" value="1"/>
</dbReference>
<evidence type="ECO:0000256" key="9">
    <source>
        <dbReference type="ARBA" id="ARBA00023306"/>
    </source>
</evidence>
<dbReference type="Proteomes" id="UP000249417">
    <property type="component" value="Unassembled WGS sequence"/>
</dbReference>
<comment type="similarity">
    <text evidence="2 10">Belongs to the TRAFAC class TrmE-Era-EngA-EngB-Septin-like GTPase superfamily. EngB GTPase family.</text>
</comment>
<keyword evidence="7 10" id="KW-0342">GTP-binding</keyword>